<evidence type="ECO:0000313" key="2">
    <source>
        <dbReference type="EMBL" id="CAF5161976.1"/>
    </source>
</evidence>
<dbReference type="InterPro" id="IPR052201">
    <property type="entry name" value="LRR-containing_regulator"/>
</dbReference>
<comment type="caution">
    <text evidence="2">The sequence shown here is derived from an EMBL/GenBank/DDBJ whole genome shotgun (WGS) entry which is preliminary data.</text>
</comment>
<accession>A0A8S3GFE5</accession>
<evidence type="ECO:0000313" key="3">
    <source>
        <dbReference type="EMBL" id="CAF5214438.1"/>
    </source>
</evidence>
<dbReference type="AlphaFoldDB" id="A0A8S3GFE5"/>
<keyword evidence="1" id="KW-0677">Repeat</keyword>
<feature type="non-terminal residue" evidence="2">
    <location>
        <position position="1"/>
    </location>
</feature>
<sequence length="78" mass="8799">NTNDIKDQGAKFLADALRNNKALIELSMADNHIGDEGAQVLRDALRNNTTIVKLQLFQSNQISAALRKRLETEEKRLH</sequence>
<dbReference type="PANTHER" id="PTHR24111">
    <property type="entry name" value="LEUCINE-RICH REPEAT-CONTAINING PROTEIN 34"/>
    <property type="match status" value="1"/>
</dbReference>
<dbReference type="Pfam" id="PF13516">
    <property type="entry name" value="LRR_6"/>
    <property type="match status" value="1"/>
</dbReference>
<dbReference type="InterPro" id="IPR001611">
    <property type="entry name" value="Leu-rich_rpt"/>
</dbReference>
<dbReference type="EMBL" id="CAJOBI010342133">
    <property type="protein sequence ID" value="CAF5214438.1"/>
    <property type="molecule type" value="Genomic_DNA"/>
</dbReference>
<dbReference type="InterPro" id="IPR032675">
    <property type="entry name" value="LRR_dom_sf"/>
</dbReference>
<reference evidence="2" key="1">
    <citation type="submission" date="2021-02" db="EMBL/GenBank/DDBJ databases">
        <authorList>
            <person name="Nowell W R."/>
        </authorList>
    </citation>
    <scope>NUCLEOTIDE SEQUENCE</scope>
</reference>
<dbReference type="Proteomes" id="UP000676336">
    <property type="component" value="Unassembled WGS sequence"/>
</dbReference>
<organism evidence="2 4">
    <name type="scientific">Rotaria magnacalcarata</name>
    <dbReference type="NCBI Taxonomy" id="392030"/>
    <lineage>
        <taxon>Eukaryota</taxon>
        <taxon>Metazoa</taxon>
        <taxon>Spiralia</taxon>
        <taxon>Gnathifera</taxon>
        <taxon>Rotifera</taxon>
        <taxon>Eurotatoria</taxon>
        <taxon>Bdelloidea</taxon>
        <taxon>Philodinida</taxon>
        <taxon>Philodinidae</taxon>
        <taxon>Rotaria</taxon>
    </lineage>
</organism>
<evidence type="ECO:0000256" key="1">
    <source>
        <dbReference type="ARBA" id="ARBA00022737"/>
    </source>
</evidence>
<protein>
    <submittedName>
        <fullName evidence="2">Uncharacterized protein</fullName>
    </submittedName>
</protein>
<evidence type="ECO:0000313" key="4">
    <source>
        <dbReference type="Proteomes" id="UP000681967"/>
    </source>
</evidence>
<dbReference type="EMBL" id="CAJOBH010267240">
    <property type="protein sequence ID" value="CAF5161976.1"/>
    <property type="molecule type" value="Genomic_DNA"/>
</dbReference>
<dbReference type="Proteomes" id="UP000681967">
    <property type="component" value="Unassembled WGS sequence"/>
</dbReference>
<dbReference type="Gene3D" id="3.80.10.10">
    <property type="entry name" value="Ribonuclease Inhibitor"/>
    <property type="match status" value="1"/>
</dbReference>
<gene>
    <name evidence="2" type="ORF">BYL167_LOCUS74865</name>
    <name evidence="3" type="ORF">SMN809_LOCUS79295</name>
</gene>
<dbReference type="PANTHER" id="PTHR24111:SF0">
    <property type="entry name" value="LEUCINE-RICH REPEAT-CONTAINING PROTEIN"/>
    <property type="match status" value="1"/>
</dbReference>
<dbReference type="SUPFAM" id="SSF52047">
    <property type="entry name" value="RNI-like"/>
    <property type="match status" value="1"/>
</dbReference>
<name>A0A8S3GFE5_9BILA</name>
<dbReference type="SMART" id="SM00368">
    <property type="entry name" value="LRR_RI"/>
    <property type="match status" value="1"/>
</dbReference>
<proteinExistence type="predicted"/>